<dbReference type="InterPro" id="IPR001199">
    <property type="entry name" value="Cyt_B5-like_heme/steroid-bd"/>
</dbReference>
<comment type="caution">
    <text evidence="8">The sequence shown here is derived from an EMBL/GenBank/DDBJ whole genome shotgun (WGS) entry which is preliminary data.</text>
</comment>
<dbReference type="EMBL" id="BDGU01000080">
    <property type="protein sequence ID" value="GAW02003.1"/>
    <property type="molecule type" value="Genomic_DNA"/>
</dbReference>
<feature type="domain" description="Cytochrome b5 heme-binding" evidence="7">
    <location>
        <begin position="14"/>
        <end position="89"/>
    </location>
</feature>
<proteinExistence type="predicted"/>
<dbReference type="AlphaFoldDB" id="A0A1Q3E443"/>
<dbReference type="UniPathway" id="UPA00222"/>
<reference evidence="8 9" key="1">
    <citation type="submission" date="2016-08" db="EMBL/GenBank/DDBJ databases">
        <authorList>
            <consortium name="Lentinula edodes genome sequencing consortium"/>
            <person name="Sakamoto Y."/>
            <person name="Nakade K."/>
            <person name="Sato S."/>
            <person name="Yoshida Y."/>
            <person name="Miyazaki K."/>
            <person name="Natsume S."/>
            <person name="Konno N."/>
        </authorList>
    </citation>
    <scope>NUCLEOTIDE SEQUENCE [LARGE SCALE GENOMIC DNA]</scope>
    <source>
        <strain evidence="8 9">NBRC 111202</strain>
    </source>
</reference>
<comment type="pathway">
    <text evidence="2">Sphingolipid metabolism.</text>
</comment>
<dbReference type="PROSITE" id="PS50255">
    <property type="entry name" value="CYTOCHROME_B5_2"/>
    <property type="match status" value="1"/>
</dbReference>
<dbReference type="STRING" id="5353.A0A1Q3E443"/>
<feature type="transmembrane region" description="Helical" evidence="6">
    <location>
        <begin position="321"/>
        <end position="340"/>
    </location>
</feature>
<keyword evidence="5" id="KW-0443">Lipid metabolism</keyword>
<evidence type="ECO:0000256" key="6">
    <source>
        <dbReference type="SAM" id="Phobius"/>
    </source>
</evidence>
<name>A0A1Q3E443_LENED</name>
<feature type="transmembrane region" description="Helical" evidence="6">
    <location>
        <begin position="246"/>
        <end position="269"/>
    </location>
</feature>
<comment type="pathway">
    <text evidence="1">Lipid metabolism; sphingolipid metabolism.</text>
</comment>
<accession>A0A1Q3E443</accession>
<organism evidence="8 9">
    <name type="scientific">Lentinula edodes</name>
    <name type="common">Shiitake mushroom</name>
    <name type="synonym">Lentinus edodes</name>
    <dbReference type="NCBI Taxonomy" id="5353"/>
    <lineage>
        <taxon>Eukaryota</taxon>
        <taxon>Fungi</taxon>
        <taxon>Dikarya</taxon>
        <taxon>Basidiomycota</taxon>
        <taxon>Agaricomycotina</taxon>
        <taxon>Agaricomycetes</taxon>
        <taxon>Agaricomycetidae</taxon>
        <taxon>Agaricales</taxon>
        <taxon>Marasmiineae</taxon>
        <taxon>Omphalotaceae</taxon>
        <taxon>Lentinula</taxon>
    </lineage>
</organism>
<dbReference type="Gene3D" id="3.10.120.10">
    <property type="entry name" value="Cytochrome b5-like heme/steroid binding domain"/>
    <property type="match status" value="1"/>
</dbReference>
<dbReference type="PRINTS" id="PR00363">
    <property type="entry name" value="CYTOCHROMEB5"/>
</dbReference>
<evidence type="ECO:0000313" key="8">
    <source>
        <dbReference type="EMBL" id="GAW02003.1"/>
    </source>
</evidence>
<keyword evidence="9" id="KW-1185">Reference proteome</keyword>
<dbReference type="Pfam" id="PF00487">
    <property type="entry name" value="FA_desaturase"/>
    <property type="match status" value="1"/>
</dbReference>
<evidence type="ECO:0000256" key="1">
    <source>
        <dbReference type="ARBA" id="ARBA00004760"/>
    </source>
</evidence>
<keyword evidence="6" id="KW-0472">Membrane</keyword>
<dbReference type="GO" id="GO:0016717">
    <property type="term" value="F:oxidoreductase activity, acting on paired donors, with oxidation of a pair of donors resulting in the reduction of molecular oxygen to two molecules of water"/>
    <property type="evidence" value="ECO:0007669"/>
    <property type="project" value="TreeGrafter"/>
</dbReference>
<dbReference type="PANTHER" id="PTHR19353">
    <property type="entry name" value="FATTY ACID DESATURASE 2"/>
    <property type="match status" value="1"/>
</dbReference>
<evidence type="ECO:0000259" key="7">
    <source>
        <dbReference type="PROSITE" id="PS50255"/>
    </source>
</evidence>
<feature type="transmembrane region" description="Helical" evidence="6">
    <location>
        <begin position="154"/>
        <end position="172"/>
    </location>
</feature>
<dbReference type="InterPro" id="IPR036400">
    <property type="entry name" value="Cyt_B5-like_heme/steroid_sf"/>
</dbReference>
<dbReference type="SMART" id="SM01117">
    <property type="entry name" value="Cyt-b5"/>
    <property type="match status" value="1"/>
</dbReference>
<evidence type="ECO:0000256" key="2">
    <source>
        <dbReference type="ARBA" id="ARBA00004991"/>
    </source>
</evidence>
<evidence type="ECO:0000256" key="5">
    <source>
        <dbReference type="ARBA" id="ARBA00022919"/>
    </source>
</evidence>
<sequence length="424" mass="48267">MIAHDSTSLLNYAPNFIPLEELKSACTHSKAWVSIDGLVYDLTEFICQHPGGKDFILLAAGKDVTKVFEAYHGQKQHHILQKFRIGLLVGQDVPSFPPSDDFFLTLKRRVNNHFWAFKIDPRHSAGAYIRYISTALSIWILYGLQWWLPSNSFWVFYLVSVAHGVALSQYSVTAVHDGSHGAIGHNPRVWRLLLIGHDFFVGCSSTLWTYQHVMSHHIFTNVDGYDADIETSEVEFRRIKDSQKYFSIYQLQSFYSPILYILLGCAVRFEDLTHYFAGHRGPLKVNSFTFSQKMIFWNGKLFFFTSRIVLPLFWGITLSRVISAFLVADFTLSIILALIFQATHVVDTAAFPVHKITVMIDHSQPSSRVPLTTRWFIIFSQYGVKYEVKDSLWTAIGGHIGLLRINPLPASSSLSKSSCAYIHT</sequence>
<dbReference type="GO" id="GO:0006636">
    <property type="term" value="P:unsaturated fatty acid biosynthetic process"/>
    <property type="evidence" value="ECO:0007669"/>
    <property type="project" value="UniProtKB-ARBA"/>
</dbReference>
<dbReference type="Proteomes" id="UP000188533">
    <property type="component" value="Unassembled WGS sequence"/>
</dbReference>
<dbReference type="Pfam" id="PF00173">
    <property type="entry name" value="Cyt-b5"/>
    <property type="match status" value="1"/>
</dbReference>
<feature type="transmembrane region" description="Helical" evidence="6">
    <location>
        <begin position="295"/>
        <end position="314"/>
    </location>
</feature>
<feature type="transmembrane region" description="Helical" evidence="6">
    <location>
        <begin position="128"/>
        <end position="148"/>
    </location>
</feature>
<protein>
    <recommendedName>
        <fullName evidence="4">Delta 8-(E)-sphingolipid desaturase</fullName>
        <ecNumber evidence="3">1.14.19.18</ecNumber>
    </recommendedName>
</protein>
<dbReference type="GO" id="GO:0016020">
    <property type="term" value="C:membrane"/>
    <property type="evidence" value="ECO:0007669"/>
    <property type="project" value="TreeGrafter"/>
</dbReference>
<keyword evidence="5" id="KW-0746">Sphingolipid metabolism</keyword>
<dbReference type="PANTHER" id="PTHR19353:SF19">
    <property type="entry name" value="DELTA(5) FATTY ACID DESATURASE C-RELATED"/>
    <property type="match status" value="1"/>
</dbReference>
<dbReference type="GO" id="GO:0042759">
    <property type="term" value="P:long-chain fatty acid biosynthetic process"/>
    <property type="evidence" value="ECO:0007669"/>
    <property type="project" value="UniProtKB-ARBA"/>
</dbReference>
<gene>
    <name evidence="8" type="ORF">LENED_003629</name>
</gene>
<evidence type="ECO:0000313" key="9">
    <source>
        <dbReference type="Proteomes" id="UP000188533"/>
    </source>
</evidence>
<dbReference type="SUPFAM" id="SSF55856">
    <property type="entry name" value="Cytochrome b5-like heme/steroid binding domain"/>
    <property type="match status" value="1"/>
</dbReference>
<evidence type="ECO:0000256" key="3">
    <source>
        <dbReference type="ARBA" id="ARBA00012019"/>
    </source>
</evidence>
<dbReference type="EC" id="1.14.19.18" evidence="3"/>
<keyword evidence="6" id="KW-0812">Transmembrane</keyword>
<reference evidence="8 9" key="2">
    <citation type="submission" date="2017-02" db="EMBL/GenBank/DDBJ databases">
        <title>A genome survey and senescence transcriptome analysis in Lentinula edodes.</title>
        <authorList>
            <person name="Sakamoto Y."/>
            <person name="Nakade K."/>
            <person name="Sato S."/>
            <person name="Yoshida Y."/>
            <person name="Miyazaki K."/>
            <person name="Natsume S."/>
            <person name="Konno N."/>
        </authorList>
    </citation>
    <scope>NUCLEOTIDE SEQUENCE [LARGE SCALE GENOMIC DNA]</scope>
    <source>
        <strain evidence="8 9">NBRC 111202</strain>
    </source>
</reference>
<dbReference type="InterPro" id="IPR012171">
    <property type="entry name" value="Fatty_acid_desaturase"/>
</dbReference>
<dbReference type="InterPro" id="IPR005804">
    <property type="entry name" value="FA_desaturase_dom"/>
</dbReference>
<dbReference type="GO" id="GO:0006665">
    <property type="term" value="P:sphingolipid metabolic process"/>
    <property type="evidence" value="ECO:0007669"/>
    <property type="project" value="UniProtKB-UniPathway"/>
</dbReference>
<evidence type="ECO:0000256" key="4">
    <source>
        <dbReference type="ARBA" id="ARBA00016939"/>
    </source>
</evidence>
<keyword evidence="6" id="KW-1133">Transmembrane helix</keyword>